<dbReference type="PANTHER" id="PTHR13223:SF2">
    <property type="entry name" value="ACIDIC FIBROBLAST GROWTH FACTOR INTRACELLULAR-BINDING PROTEIN"/>
    <property type="match status" value="1"/>
</dbReference>
<gene>
    <name evidence="1" type="ORF">HHI36_013600</name>
</gene>
<protein>
    <recommendedName>
        <fullName evidence="3">Acidic fibroblast growth factor intracellular-binding protein</fullName>
    </recommendedName>
</protein>
<sequence length="357" mass="42234">MTAEIDVFISNYTLVDPEIYELWIEGQTATEAVATLNQRGLGQETGASLELIASDVLDHYRTYSLLEKLLINPNKLQEQLAFQIEPLTRQLLIEKYYDFDDAVIRELLGKKLSSKHRKDLDEVAERTGVPLKSCRRQFDNVKRIFKMVEEMPGLLVQNIQNLFYLPEELARKYACIVFVGCIRFETTKRKLQHLTFPCWKKCAEVIMDQWTYKQTGPEYYETEMDKEFLLELRELKVLGDKEKEHKHLVCTCVKSTMLQKNFIDLDMNFRTYSRMILLLSSTLHRSRDMRNFFVELAQFIDLWKQSHLNYQDMEQFLQAYSQTALEIDVFREPGLKTAWEKYMKVISECILTMYKNI</sequence>
<dbReference type="Proteomes" id="UP001516400">
    <property type="component" value="Unassembled WGS sequence"/>
</dbReference>
<dbReference type="InterPro" id="IPR008614">
    <property type="entry name" value="FIBP"/>
</dbReference>
<dbReference type="AlphaFoldDB" id="A0ABD2NHY3"/>
<proteinExistence type="predicted"/>
<dbReference type="PANTHER" id="PTHR13223">
    <property type="entry name" value="ACIDIC FIBROBLAST GROWTH FACTOR INTRACELLULAR BINDING PROTEIN"/>
    <property type="match status" value="1"/>
</dbReference>
<accession>A0ABD2NHY3</accession>
<dbReference type="EMBL" id="JABFTP020000103">
    <property type="protein sequence ID" value="KAL3278263.1"/>
    <property type="molecule type" value="Genomic_DNA"/>
</dbReference>
<comment type="caution">
    <text evidence="1">The sequence shown here is derived from an EMBL/GenBank/DDBJ whole genome shotgun (WGS) entry which is preliminary data.</text>
</comment>
<dbReference type="Pfam" id="PF05427">
    <property type="entry name" value="FIBP"/>
    <property type="match status" value="1"/>
</dbReference>
<keyword evidence="2" id="KW-1185">Reference proteome</keyword>
<evidence type="ECO:0000313" key="1">
    <source>
        <dbReference type="EMBL" id="KAL3278263.1"/>
    </source>
</evidence>
<name>A0ABD2NHY3_9CUCU</name>
<evidence type="ECO:0008006" key="3">
    <source>
        <dbReference type="Google" id="ProtNLM"/>
    </source>
</evidence>
<evidence type="ECO:0000313" key="2">
    <source>
        <dbReference type="Proteomes" id="UP001516400"/>
    </source>
</evidence>
<reference evidence="1 2" key="1">
    <citation type="journal article" date="2021" name="BMC Biol.">
        <title>Horizontally acquired antibacterial genes associated with adaptive radiation of ladybird beetles.</title>
        <authorList>
            <person name="Li H.S."/>
            <person name="Tang X.F."/>
            <person name="Huang Y.H."/>
            <person name="Xu Z.Y."/>
            <person name="Chen M.L."/>
            <person name="Du X.Y."/>
            <person name="Qiu B.Y."/>
            <person name="Chen P.T."/>
            <person name="Zhang W."/>
            <person name="Slipinski A."/>
            <person name="Escalona H.E."/>
            <person name="Waterhouse R.M."/>
            <person name="Zwick A."/>
            <person name="Pang H."/>
        </authorList>
    </citation>
    <scope>NUCLEOTIDE SEQUENCE [LARGE SCALE GENOMIC DNA]</scope>
    <source>
        <strain evidence="1">SYSU2018</strain>
    </source>
</reference>
<organism evidence="1 2">
    <name type="scientific">Cryptolaemus montrouzieri</name>
    <dbReference type="NCBI Taxonomy" id="559131"/>
    <lineage>
        <taxon>Eukaryota</taxon>
        <taxon>Metazoa</taxon>
        <taxon>Ecdysozoa</taxon>
        <taxon>Arthropoda</taxon>
        <taxon>Hexapoda</taxon>
        <taxon>Insecta</taxon>
        <taxon>Pterygota</taxon>
        <taxon>Neoptera</taxon>
        <taxon>Endopterygota</taxon>
        <taxon>Coleoptera</taxon>
        <taxon>Polyphaga</taxon>
        <taxon>Cucujiformia</taxon>
        <taxon>Coccinelloidea</taxon>
        <taxon>Coccinellidae</taxon>
        <taxon>Scymninae</taxon>
        <taxon>Scymnini</taxon>
        <taxon>Cryptolaemus</taxon>
    </lineage>
</organism>